<dbReference type="Pfam" id="PF20990">
    <property type="entry name" value="DUF2207_C"/>
    <property type="match status" value="1"/>
</dbReference>
<reference evidence="4 5" key="1">
    <citation type="journal article" date="2017" name="BMC Genomics">
        <title>Genomic analysis of methanogenic archaea reveals a shift towards energy conservation.</title>
        <authorList>
            <person name="Gilmore S.P."/>
            <person name="Henske J.K."/>
            <person name="Sexton J.A."/>
            <person name="Solomon K.V."/>
            <person name="Seppala S."/>
            <person name="Yoo J.I."/>
            <person name="Huyett L.M."/>
            <person name="Pressman A."/>
            <person name="Cogan J.Z."/>
            <person name="Kivenson V."/>
            <person name="Peng X."/>
            <person name="Tan Y."/>
            <person name="Valentine D.L."/>
            <person name="O'Malley M.A."/>
        </authorList>
    </citation>
    <scope>NUCLEOTIDE SEQUENCE [LARGE SCALE GENOMIC DNA]</scope>
    <source>
        <strain evidence="4 5">M.o.H.</strain>
    </source>
</reference>
<protein>
    <recommendedName>
        <fullName evidence="6">DUF2207 domain-containing protein</fullName>
    </recommendedName>
</protein>
<evidence type="ECO:0008006" key="6">
    <source>
        <dbReference type="Google" id="ProtNLM"/>
    </source>
</evidence>
<evidence type="ECO:0000259" key="3">
    <source>
        <dbReference type="Pfam" id="PF20990"/>
    </source>
</evidence>
<name>A0A2A2H742_METBR</name>
<sequence>MNIKHFISFVLLFIIVISLLSGIATASDQKGRSYSIPSASIDLFVEENGNLHVKEKIHYSFIGTYNGVYRDIPIKSGEKLANLKVYAEGAYCSYNVTNRMDEKSIKIFLYSDPQKSAPINDRDVDVFIEYDFVNVIKIYNDVAELQYKLWGEGWEQDVGHLTANIHLKSNNGVQYWLNPPYLVQNTTWHNQTLSITTKPIYSANWFELLMAIPSNQFLNSTPYALRFKSDIRGYLEITQKNYENELNFKTKVYSLLTILIILCALFPLFIYFKFGREPKIDYLNEYERDLPSNDPPAVINALYGSELVGDPDINGFRATIMDLIDRDYLRFNEDPSNDENSLALKITYKDPSKLKNFERDVFEFFKKFEEDRIVNLNKLKDELKKKENAKIFMHFYLNWKYHLKEELLDDETVKKVFHKKGNRYLKIYGLIGLEAAFFLVFLMGDNIPAAIYAKYAAIILGIVAIISLITPAKIPGQWTDYGRLNYEKWKKFKRYLKEFSMIKKHTPESIEVWNKYLVYATAFGIAAEVIMDMEEIFPLDQLARSAMYNFHYWGGFNAIYIGTNSGMSVGYANVGGGAGGGSGGGGGGAF</sequence>
<keyword evidence="1" id="KW-0472">Membrane</keyword>
<dbReference type="EMBL" id="LMVM01000012">
    <property type="protein sequence ID" value="PAV05198.1"/>
    <property type="molecule type" value="Genomic_DNA"/>
</dbReference>
<evidence type="ECO:0000259" key="2">
    <source>
        <dbReference type="Pfam" id="PF09972"/>
    </source>
</evidence>
<dbReference type="Pfam" id="PF09972">
    <property type="entry name" value="DUF2207"/>
    <property type="match status" value="1"/>
</dbReference>
<feature type="transmembrane region" description="Helical" evidence="1">
    <location>
        <begin position="424"/>
        <end position="443"/>
    </location>
</feature>
<keyword evidence="1" id="KW-0812">Transmembrane</keyword>
<organism evidence="4 5">
    <name type="scientific">Methanobacterium bryantii</name>
    <dbReference type="NCBI Taxonomy" id="2161"/>
    <lineage>
        <taxon>Archaea</taxon>
        <taxon>Methanobacteriati</taxon>
        <taxon>Methanobacteriota</taxon>
        <taxon>Methanomada group</taxon>
        <taxon>Methanobacteria</taxon>
        <taxon>Methanobacteriales</taxon>
        <taxon>Methanobacteriaceae</taxon>
        <taxon>Methanobacterium</taxon>
    </lineage>
</organism>
<dbReference type="InterPro" id="IPR048389">
    <property type="entry name" value="YciQ-like_C"/>
</dbReference>
<evidence type="ECO:0000256" key="1">
    <source>
        <dbReference type="SAM" id="Phobius"/>
    </source>
</evidence>
<proteinExistence type="predicted"/>
<keyword evidence="5" id="KW-1185">Reference proteome</keyword>
<feature type="domain" description="DUF2207" evidence="2">
    <location>
        <begin position="35"/>
        <end position="211"/>
    </location>
</feature>
<feature type="domain" description="Predicted membrane protein YciQ-like C-terminal" evidence="3">
    <location>
        <begin position="285"/>
        <end position="531"/>
    </location>
</feature>
<dbReference type="Proteomes" id="UP000217784">
    <property type="component" value="Unassembled WGS sequence"/>
</dbReference>
<accession>A0A2A2H742</accession>
<feature type="transmembrane region" description="Helical" evidence="1">
    <location>
        <begin position="252"/>
        <end position="272"/>
    </location>
</feature>
<dbReference type="InterPro" id="IPR018702">
    <property type="entry name" value="DUF2207"/>
</dbReference>
<keyword evidence="1" id="KW-1133">Transmembrane helix</keyword>
<dbReference type="AlphaFoldDB" id="A0A2A2H742"/>
<dbReference type="RefSeq" id="WP_069585060.1">
    <property type="nucleotide sequence ID" value="NZ_LMVM01000012.1"/>
</dbReference>
<gene>
    <name evidence="4" type="ORF">ASJ80_13020</name>
</gene>
<evidence type="ECO:0000313" key="5">
    <source>
        <dbReference type="Proteomes" id="UP000217784"/>
    </source>
</evidence>
<feature type="transmembrane region" description="Helical" evidence="1">
    <location>
        <begin position="449"/>
        <end position="469"/>
    </location>
</feature>
<comment type="caution">
    <text evidence="4">The sequence shown here is derived from an EMBL/GenBank/DDBJ whole genome shotgun (WGS) entry which is preliminary data.</text>
</comment>
<evidence type="ECO:0000313" key="4">
    <source>
        <dbReference type="EMBL" id="PAV05198.1"/>
    </source>
</evidence>
<dbReference type="OrthoDB" id="137138at2157"/>